<protein>
    <recommendedName>
        <fullName evidence="5">6-carboxy-5,6,7,8-tetrahydropterin synthase</fullName>
        <ecNumber evidence="4">4.1.2.50</ecNumber>
    </recommendedName>
    <alternativeName>
        <fullName evidence="9">Queuosine biosynthesis protein QueD</fullName>
    </alternativeName>
</protein>
<comment type="pathway">
    <text evidence="2">Purine metabolism; 7-cyano-7-deazaguanine biosynthesis.</text>
</comment>
<keyword evidence="6" id="KW-0479">Metal-binding</keyword>
<evidence type="ECO:0000256" key="1">
    <source>
        <dbReference type="ARBA" id="ARBA00001947"/>
    </source>
</evidence>
<dbReference type="GO" id="GO:0046872">
    <property type="term" value="F:metal ion binding"/>
    <property type="evidence" value="ECO:0007669"/>
    <property type="project" value="UniProtKB-KW"/>
</dbReference>
<keyword evidence="12" id="KW-1185">Reference proteome</keyword>
<evidence type="ECO:0000256" key="7">
    <source>
        <dbReference type="ARBA" id="ARBA00022833"/>
    </source>
</evidence>
<evidence type="ECO:0000256" key="6">
    <source>
        <dbReference type="ARBA" id="ARBA00022723"/>
    </source>
</evidence>
<evidence type="ECO:0000256" key="4">
    <source>
        <dbReference type="ARBA" id="ARBA00012982"/>
    </source>
</evidence>
<dbReference type="STRING" id="1452487.AVW16_07230"/>
<dbReference type="AlphaFoldDB" id="A0A163D4Q4"/>
<dbReference type="Proteomes" id="UP000076625">
    <property type="component" value="Unassembled WGS sequence"/>
</dbReference>
<dbReference type="GO" id="GO:0070497">
    <property type="term" value="F:6-carboxytetrahydropterin synthase activity"/>
    <property type="evidence" value="ECO:0007669"/>
    <property type="project" value="UniProtKB-EC"/>
</dbReference>
<keyword evidence="8" id="KW-0456">Lyase</keyword>
<evidence type="ECO:0000256" key="3">
    <source>
        <dbReference type="ARBA" id="ARBA00008900"/>
    </source>
</evidence>
<accession>A0A163D4Q4</accession>
<evidence type="ECO:0000313" key="11">
    <source>
        <dbReference type="EMBL" id="KZE33851.1"/>
    </source>
</evidence>
<dbReference type="InterPro" id="IPR007115">
    <property type="entry name" value="6-PTP_synth/QueD"/>
</dbReference>
<dbReference type="EC" id="4.1.2.50" evidence="4"/>
<evidence type="ECO:0000256" key="10">
    <source>
        <dbReference type="ARBA" id="ARBA00048807"/>
    </source>
</evidence>
<comment type="catalytic activity">
    <reaction evidence="10">
        <text>7,8-dihydroneopterin 3'-triphosphate + H2O = 6-carboxy-5,6,7,8-tetrahydropterin + triphosphate + acetaldehyde + 2 H(+)</text>
        <dbReference type="Rhea" id="RHEA:27966"/>
        <dbReference type="ChEBI" id="CHEBI:15343"/>
        <dbReference type="ChEBI" id="CHEBI:15377"/>
        <dbReference type="ChEBI" id="CHEBI:15378"/>
        <dbReference type="ChEBI" id="CHEBI:18036"/>
        <dbReference type="ChEBI" id="CHEBI:58462"/>
        <dbReference type="ChEBI" id="CHEBI:61032"/>
        <dbReference type="EC" id="4.1.2.50"/>
    </reaction>
</comment>
<dbReference type="PANTHER" id="PTHR12589">
    <property type="entry name" value="PYRUVOYL TETRAHYDROBIOPTERIN SYNTHASE"/>
    <property type="match status" value="1"/>
</dbReference>
<evidence type="ECO:0000313" key="12">
    <source>
        <dbReference type="Proteomes" id="UP000076625"/>
    </source>
</evidence>
<dbReference type="InterPro" id="IPR038418">
    <property type="entry name" value="6-PTP_synth/QueD_sf"/>
</dbReference>
<comment type="cofactor">
    <cofactor evidence="1">
        <name>Zn(2+)</name>
        <dbReference type="ChEBI" id="CHEBI:29105"/>
    </cofactor>
</comment>
<dbReference type="SUPFAM" id="SSF55620">
    <property type="entry name" value="Tetrahydrobiopterin biosynthesis enzymes-like"/>
    <property type="match status" value="2"/>
</dbReference>
<reference evidence="12" key="1">
    <citation type="submission" date="2016-01" db="EMBL/GenBank/DDBJ databases">
        <title>Draft genome of Chromobacterium sp. F49.</title>
        <authorList>
            <person name="Hong K.W."/>
        </authorList>
    </citation>
    <scope>NUCLEOTIDE SEQUENCE [LARGE SCALE GENOMIC DNA]</scope>
    <source>
        <strain evidence="12">CN10</strain>
    </source>
</reference>
<comment type="similarity">
    <text evidence="3">Belongs to the PTPS family. QueD subfamily.</text>
</comment>
<proteinExistence type="inferred from homology"/>
<evidence type="ECO:0000256" key="8">
    <source>
        <dbReference type="ARBA" id="ARBA00023239"/>
    </source>
</evidence>
<keyword evidence="7" id="KW-0862">Zinc</keyword>
<dbReference type="EMBL" id="LQQU01000011">
    <property type="protein sequence ID" value="KZE33851.1"/>
    <property type="molecule type" value="Genomic_DNA"/>
</dbReference>
<evidence type="ECO:0000256" key="2">
    <source>
        <dbReference type="ARBA" id="ARBA00005061"/>
    </source>
</evidence>
<name>A0A163D4Q4_9NEIS</name>
<dbReference type="OrthoDB" id="9804698at2"/>
<sequence>MRTLHLATRGFEAARTLPGVGRHGHSFFVTAESRVADHAELRAHLTEACAPLHYRDLSAMLADAGDAALARHLAATLSELGQPCALTLRSAPERGVELAEDGSLCHWFATGFEAAHQLPHVPPGHQCGRLHGHGFKVRLVAAEDVGDIVDAWQPQFDVLQHKYLNEIAGLENPTSEVLADWLWQRLAEPLPGLCKVEVFETHTAGSRRDARGLTIWKEQRFEAAVPFDAAGNYTGHSYLVRLYLSGAIDEFSGWLRDFGEVKSLFKPLYKQLDHNPLDALPGVARTDCAGIAAWIAARLSPLLPELSGVDLFENPHEGARLILRDAR</sequence>
<evidence type="ECO:0000256" key="9">
    <source>
        <dbReference type="ARBA" id="ARBA00031449"/>
    </source>
</evidence>
<dbReference type="Gene3D" id="3.30.479.10">
    <property type="entry name" value="6-pyruvoyl tetrahydropterin synthase/QueD"/>
    <property type="match status" value="2"/>
</dbReference>
<comment type="caution">
    <text evidence="11">The sequence shown here is derived from an EMBL/GenBank/DDBJ whole genome shotgun (WGS) entry which is preliminary data.</text>
</comment>
<dbReference type="Pfam" id="PF01242">
    <property type="entry name" value="PTPS"/>
    <property type="match status" value="2"/>
</dbReference>
<organism evidence="11 12">
    <name type="scientific">Crenobacter luteus</name>
    <dbReference type="NCBI Taxonomy" id="1452487"/>
    <lineage>
        <taxon>Bacteria</taxon>
        <taxon>Pseudomonadati</taxon>
        <taxon>Pseudomonadota</taxon>
        <taxon>Betaproteobacteria</taxon>
        <taxon>Neisseriales</taxon>
        <taxon>Neisseriaceae</taxon>
        <taxon>Crenobacter</taxon>
    </lineage>
</organism>
<gene>
    <name evidence="11" type="ORF">AVW16_07230</name>
</gene>
<dbReference type="UniPathway" id="UPA00391"/>
<dbReference type="PANTHER" id="PTHR12589:SF7">
    <property type="entry name" value="6-PYRUVOYL TETRAHYDROBIOPTERIN SYNTHASE"/>
    <property type="match status" value="1"/>
</dbReference>
<evidence type="ECO:0000256" key="5">
    <source>
        <dbReference type="ARBA" id="ARBA00018141"/>
    </source>
</evidence>